<evidence type="ECO:0008006" key="3">
    <source>
        <dbReference type="Google" id="ProtNLM"/>
    </source>
</evidence>
<dbReference type="OrthoDB" id="5956924at2"/>
<sequence length="163" mass="17602">MKRRTRTLVFLVAAVALLVAAVFAELRHEQALALDPLTTLDLAAAKRIDVTCAGCTPRHYANVDGHWRQRDPDAPADEALVARLLAIAHAPVRFRHAAGELEAAKVGLVPPFATLRIDDTELRFGGTDAIRGDRYVAIDDAIALVPDRFSAALFTAAATPKQD</sequence>
<comment type="caution">
    <text evidence="1">The sequence shown here is derived from an EMBL/GenBank/DDBJ whole genome shotgun (WGS) entry which is preliminary data.</text>
</comment>
<gene>
    <name evidence="1" type="ORF">EV148_10335</name>
</gene>
<dbReference type="EMBL" id="SLWQ01000003">
    <property type="protein sequence ID" value="TCO41116.1"/>
    <property type="molecule type" value="Genomic_DNA"/>
</dbReference>
<evidence type="ECO:0000313" key="1">
    <source>
        <dbReference type="EMBL" id="TCO41116.1"/>
    </source>
</evidence>
<proteinExistence type="predicted"/>
<dbReference type="AlphaFoldDB" id="A0A4R2IAL5"/>
<organism evidence="1 2">
    <name type="scientific">Dokdonella fugitiva</name>
    <dbReference type="NCBI Taxonomy" id="328517"/>
    <lineage>
        <taxon>Bacteria</taxon>
        <taxon>Pseudomonadati</taxon>
        <taxon>Pseudomonadota</taxon>
        <taxon>Gammaproteobacteria</taxon>
        <taxon>Lysobacterales</taxon>
        <taxon>Rhodanobacteraceae</taxon>
        <taxon>Dokdonella</taxon>
    </lineage>
</organism>
<protein>
    <recommendedName>
        <fullName evidence="3">DUF4340 domain-containing protein</fullName>
    </recommendedName>
</protein>
<accession>A0A4R2IAL5</accession>
<name>A0A4R2IAL5_9GAMM</name>
<reference evidence="1 2" key="1">
    <citation type="journal article" date="2015" name="Stand. Genomic Sci.">
        <title>Genomic Encyclopedia of Bacterial and Archaeal Type Strains, Phase III: the genomes of soil and plant-associated and newly described type strains.</title>
        <authorList>
            <person name="Whitman W.B."/>
            <person name="Woyke T."/>
            <person name="Klenk H.P."/>
            <person name="Zhou Y."/>
            <person name="Lilburn T.G."/>
            <person name="Beck B.J."/>
            <person name="De Vos P."/>
            <person name="Vandamme P."/>
            <person name="Eisen J.A."/>
            <person name="Garrity G."/>
            <person name="Hugenholtz P."/>
            <person name="Kyrpides N.C."/>
        </authorList>
    </citation>
    <scope>NUCLEOTIDE SEQUENCE [LARGE SCALE GENOMIC DNA]</scope>
    <source>
        <strain evidence="1 2">A3</strain>
    </source>
</reference>
<dbReference type="RefSeq" id="WP_131995668.1">
    <property type="nucleotide sequence ID" value="NZ_JACGXM010000012.1"/>
</dbReference>
<keyword evidence="2" id="KW-1185">Reference proteome</keyword>
<evidence type="ECO:0000313" key="2">
    <source>
        <dbReference type="Proteomes" id="UP000294862"/>
    </source>
</evidence>
<dbReference type="Proteomes" id="UP000294862">
    <property type="component" value="Unassembled WGS sequence"/>
</dbReference>